<proteinExistence type="predicted"/>
<dbReference type="Proteomes" id="UP000320475">
    <property type="component" value="Unassembled WGS sequence"/>
</dbReference>
<feature type="compositionally biased region" description="Basic residues" evidence="1">
    <location>
        <begin position="73"/>
        <end position="85"/>
    </location>
</feature>
<dbReference type="EMBL" id="QEAM01001108">
    <property type="protein sequence ID" value="TPX30854.1"/>
    <property type="molecule type" value="Genomic_DNA"/>
</dbReference>
<evidence type="ECO:0000313" key="2">
    <source>
        <dbReference type="EMBL" id="TPX30854.1"/>
    </source>
</evidence>
<name>A0A507BYH8_9FUNG</name>
<sequence length="100" mass="10870">MSPLLGDRNLLYNAYNLVSKVFPDFHTFSSSSNTGDQIDILDPATSTYSGPYESIEYGLGTRTSAVSEASSRAGRRQNRRNRHAGGRSDVGPSGGFEHLE</sequence>
<gene>
    <name evidence="2" type="ORF">SeLEV6574_g08577</name>
</gene>
<comment type="caution">
    <text evidence="2">The sequence shown here is derived from an EMBL/GenBank/DDBJ whole genome shotgun (WGS) entry which is preliminary data.</text>
</comment>
<accession>A0A507BYH8</accession>
<evidence type="ECO:0000256" key="1">
    <source>
        <dbReference type="SAM" id="MobiDB-lite"/>
    </source>
</evidence>
<reference evidence="2 3" key="1">
    <citation type="journal article" date="2019" name="Sci. Rep.">
        <title>Comparative genomics of chytrid fungi reveal insights into the obligate biotrophic and pathogenic lifestyle of Synchytrium endobioticum.</title>
        <authorList>
            <person name="van de Vossenberg B.T.L.H."/>
            <person name="Warris S."/>
            <person name="Nguyen H.D.T."/>
            <person name="van Gent-Pelzer M.P.E."/>
            <person name="Joly D.L."/>
            <person name="van de Geest H.C."/>
            <person name="Bonants P.J.M."/>
            <person name="Smith D.S."/>
            <person name="Levesque C.A."/>
            <person name="van der Lee T.A.J."/>
        </authorList>
    </citation>
    <scope>NUCLEOTIDE SEQUENCE [LARGE SCALE GENOMIC DNA]</scope>
    <source>
        <strain evidence="2 3">LEV6574</strain>
    </source>
</reference>
<feature type="region of interest" description="Disordered" evidence="1">
    <location>
        <begin position="59"/>
        <end position="100"/>
    </location>
</feature>
<dbReference type="AlphaFoldDB" id="A0A507BYH8"/>
<evidence type="ECO:0000313" key="3">
    <source>
        <dbReference type="Proteomes" id="UP000320475"/>
    </source>
</evidence>
<organism evidence="2 3">
    <name type="scientific">Synchytrium endobioticum</name>
    <dbReference type="NCBI Taxonomy" id="286115"/>
    <lineage>
        <taxon>Eukaryota</taxon>
        <taxon>Fungi</taxon>
        <taxon>Fungi incertae sedis</taxon>
        <taxon>Chytridiomycota</taxon>
        <taxon>Chytridiomycota incertae sedis</taxon>
        <taxon>Chytridiomycetes</taxon>
        <taxon>Synchytriales</taxon>
        <taxon>Synchytriaceae</taxon>
        <taxon>Synchytrium</taxon>
    </lineage>
</organism>
<protein>
    <submittedName>
        <fullName evidence="2">Uncharacterized protein</fullName>
    </submittedName>
</protein>